<reference evidence="1" key="2">
    <citation type="submission" date="2020-05" db="UniProtKB">
        <authorList>
            <consortium name="EnsemblMetazoa"/>
        </authorList>
    </citation>
    <scope>IDENTIFICATION</scope>
    <source>
        <strain evidence="1">maculatus3</strain>
    </source>
</reference>
<dbReference type="EnsemblMetazoa" id="AMAM016040-RA">
    <property type="protein sequence ID" value="AMAM016040-PA"/>
    <property type="gene ID" value="AMAM016040"/>
</dbReference>
<dbReference type="Proteomes" id="UP000075901">
    <property type="component" value="Unassembled WGS sequence"/>
</dbReference>
<protein>
    <submittedName>
        <fullName evidence="1">Uncharacterized protein</fullName>
    </submittedName>
</protein>
<evidence type="ECO:0000313" key="2">
    <source>
        <dbReference type="Proteomes" id="UP000075901"/>
    </source>
</evidence>
<organism evidence="1 2">
    <name type="scientific">Anopheles maculatus</name>
    <dbReference type="NCBI Taxonomy" id="74869"/>
    <lineage>
        <taxon>Eukaryota</taxon>
        <taxon>Metazoa</taxon>
        <taxon>Ecdysozoa</taxon>
        <taxon>Arthropoda</taxon>
        <taxon>Hexapoda</taxon>
        <taxon>Insecta</taxon>
        <taxon>Pterygota</taxon>
        <taxon>Neoptera</taxon>
        <taxon>Endopterygota</taxon>
        <taxon>Diptera</taxon>
        <taxon>Nematocera</taxon>
        <taxon>Culicoidea</taxon>
        <taxon>Culicidae</taxon>
        <taxon>Anophelinae</taxon>
        <taxon>Anopheles</taxon>
        <taxon>Anopheles maculatus group</taxon>
    </lineage>
</organism>
<proteinExistence type="predicted"/>
<keyword evidence="2" id="KW-1185">Reference proteome</keyword>
<name>A0A182SYK5_9DIPT</name>
<dbReference type="AlphaFoldDB" id="A0A182SYK5"/>
<evidence type="ECO:0000313" key="1">
    <source>
        <dbReference type="EnsemblMetazoa" id="AMAM016040-PA"/>
    </source>
</evidence>
<sequence>MLGEQQHCAQGSRQHADANIQTGHHQQPGQEVVRAGKRKAHQLTDHLRPEALVHVVGVEPFRWGGLCVREQYADGFALHQPCVGTGRRTARDALHQRVGAQQRFNQRQVPELRVAALDQAGDELAQDVDERAEQLGQQDALLGRQAGRVYRRLVKVMRQLVEDGQQQHLPVGRVKLEQRVPVLELGVPARLLVIIVRRYAEQPHQPERRDEIARERGHVLEAAAHQLHQRPNLDVRKQIVQLERLQIDGQLVQGSAHGRFELVVLFHQRKQGRTVLGKVADRFTVPHGTVHQIHTVPDDGGFVLGGGGGGPPTNRSLILPDRTLFALDQLEQYGQIVVHREHLHDEAPSRPARQLIQRVQILHQPVPLFL</sequence>
<reference evidence="2" key="1">
    <citation type="submission" date="2013-09" db="EMBL/GenBank/DDBJ databases">
        <title>The Genome Sequence of Anopheles maculatus species B.</title>
        <authorList>
            <consortium name="The Broad Institute Genomics Platform"/>
            <person name="Neafsey D.E."/>
            <person name="Besansky N."/>
            <person name="Howell P."/>
            <person name="Walton C."/>
            <person name="Young S.K."/>
            <person name="Zeng Q."/>
            <person name="Gargeya S."/>
            <person name="Fitzgerald M."/>
            <person name="Haas B."/>
            <person name="Abouelleil A."/>
            <person name="Allen A.W."/>
            <person name="Alvarado L."/>
            <person name="Arachchi H.M."/>
            <person name="Berlin A.M."/>
            <person name="Chapman S.B."/>
            <person name="Gainer-Dewar J."/>
            <person name="Goldberg J."/>
            <person name="Griggs A."/>
            <person name="Gujja S."/>
            <person name="Hansen M."/>
            <person name="Howarth C."/>
            <person name="Imamovic A."/>
            <person name="Ireland A."/>
            <person name="Larimer J."/>
            <person name="McCowan C."/>
            <person name="Murphy C."/>
            <person name="Pearson M."/>
            <person name="Poon T.W."/>
            <person name="Priest M."/>
            <person name="Roberts A."/>
            <person name="Saif S."/>
            <person name="Shea T."/>
            <person name="Sisk P."/>
            <person name="Sykes S."/>
            <person name="Wortman J."/>
            <person name="Nusbaum C."/>
            <person name="Birren B."/>
        </authorList>
    </citation>
    <scope>NUCLEOTIDE SEQUENCE [LARGE SCALE GENOMIC DNA]</scope>
    <source>
        <strain evidence="2">maculatus3</strain>
    </source>
</reference>
<accession>A0A182SYK5</accession>
<dbReference type="VEuPathDB" id="VectorBase:AMAM016040"/>